<evidence type="ECO:0000256" key="1">
    <source>
        <dbReference type="SAM" id="MobiDB-lite"/>
    </source>
</evidence>
<accession>A0A6A6K5A8</accession>
<comment type="caution">
    <text evidence="2">The sequence shown here is derived from an EMBL/GenBank/DDBJ whole genome shotgun (WGS) entry which is preliminary data.</text>
</comment>
<proteinExistence type="predicted"/>
<feature type="compositionally biased region" description="Low complexity" evidence="1">
    <location>
        <begin position="423"/>
        <end position="436"/>
    </location>
</feature>
<dbReference type="AlphaFoldDB" id="A0A6A6K5A8"/>
<feature type="region of interest" description="Disordered" evidence="1">
    <location>
        <begin position="396"/>
        <end position="450"/>
    </location>
</feature>
<feature type="compositionally biased region" description="Polar residues" evidence="1">
    <location>
        <begin position="196"/>
        <end position="208"/>
    </location>
</feature>
<dbReference type="PANTHER" id="PTHR31780">
    <property type="entry name" value="STRESS RESPONSE PROTEIN NST1-RELATED"/>
    <property type="match status" value="1"/>
</dbReference>
<dbReference type="InterPro" id="IPR051195">
    <property type="entry name" value="Fungal_stress_NST1"/>
</dbReference>
<organism evidence="2 3">
    <name type="scientific">Hevea brasiliensis</name>
    <name type="common">Para rubber tree</name>
    <name type="synonym">Siphonia brasiliensis</name>
    <dbReference type="NCBI Taxonomy" id="3981"/>
    <lineage>
        <taxon>Eukaryota</taxon>
        <taxon>Viridiplantae</taxon>
        <taxon>Streptophyta</taxon>
        <taxon>Embryophyta</taxon>
        <taxon>Tracheophyta</taxon>
        <taxon>Spermatophyta</taxon>
        <taxon>Magnoliopsida</taxon>
        <taxon>eudicotyledons</taxon>
        <taxon>Gunneridae</taxon>
        <taxon>Pentapetalae</taxon>
        <taxon>rosids</taxon>
        <taxon>fabids</taxon>
        <taxon>Malpighiales</taxon>
        <taxon>Euphorbiaceae</taxon>
        <taxon>Crotonoideae</taxon>
        <taxon>Micrandreae</taxon>
        <taxon>Hevea</taxon>
    </lineage>
</organism>
<feature type="region of interest" description="Disordered" evidence="1">
    <location>
        <begin position="334"/>
        <end position="367"/>
    </location>
</feature>
<dbReference type="CDD" id="cd22249">
    <property type="entry name" value="UDM1_RNF168_RNF169-like"/>
    <property type="match status" value="1"/>
</dbReference>
<feature type="compositionally biased region" description="Polar residues" evidence="1">
    <location>
        <begin position="150"/>
        <end position="161"/>
    </location>
</feature>
<name>A0A6A6K5A8_HEVBR</name>
<dbReference type="EMBL" id="JAAGAX010000018">
    <property type="protein sequence ID" value="KAF2283714.1"/>
    <property type="molecule type" value="Genomic_DNA"/>
</dbReference>
<feature type="region of interest" description="Disordered" evidence="1">
    <location>
        <begin position="196"/>
        <end position="225"/>
    </location>
</feature>
<feature type="region of interest" description="Disordered" evidence="1">
    <location>
        <begin position="150"/>
        <end position="170"/>
    </location>
</feature>
<gene>
    <name evidence="2" type="ORF">GH714_014406</name>
</gene>
<keyword evidence="3" id="KW-1185">Reference proteome</keyword>
<evidence type="ECO:0000313" key="3">
    <source>
        <dbReference type="Proteomes" id="UP000467840"/>
    </source>
</evidence>
<feature type="compositionally biased region" description="Basic and acidic residues" evidence="1">
    <location>
        <begin position="396"/>
        <end position="417"/>
    </location>
</feature>
<feature type="region of interest" description="Disordered" evidence="1">
    <location>
        <begin position="1"/>
        <end position="26"/>
    </location>
</feature>
<reference evidence="2 3" key="1">
    <citation type="journal article" date="2020" name="Mol. Plant">
        <title>The Chromosome-Based Rubber Tree Genome Provides New Insights into Spurge Genome Evolution and Rubber Biosynthesis.</title>
        <authorList>
            <person name="Liu J."/>
            <person name="Shi C."/>
            <person name="Shi C.C."/>
            <person name="Li W."/>
            <person name="Zhang Q.J."/>
            <person name="Zhang Y."/>
            <person name="Li K."/>
            <person name="Lu H.F."/>
            <person name="Shi C."/>
            <person name="Zhu S.T."/>
            <person name="Xiao Z.Y."/>
            <person name="Nan H."/>
            <person name="Yue Y."/>
            <person name="Zhu X.G."/>
            <person name="Wu Y."/>
            <person name="Hong X.N."/>
            <person name="Fan G.Y."/>
            <person name="Tong Y."/>
            <person name="Zhang D."/>
            <person name="Mao C.L."/>
            <person name="Liu Y.L."/>
            <person name="Hao S.J."/>
            <person name="Liu W.Q."/>
            <person name="Lv M.Q."/>
            <person name="Zhang H.B."/>
            <person name="Liu Y."/>
            <person name="Hu-Tang G.R."/>
            <person name="Wang J.P."/>
            <person name="Wang J.H."/>
            <person name="Sun Y.H."/>
            <person name="Ni S.B."/>
            <person name="Chen W.B."/>
            <person name="Zhang X.C."/>
            <person name="Jiao Y.N."/>
            <person name="Eichler E.E."/>
            <person name="Li G.H."/>
            <person name="Liu X."/>
            <person name="Gao L.Z."/>
        </authorList>
    </citation>
    <scope>NUCLEOTIDE SEQUENCE [LARGE SCALE GENOMIC DNA]</scope>
    <source>
        <strain evidence="3">cv. GT1</strain>
        <tissue evidence="2">Leaf</tissue>
    </source>
</reference>
<sequence length="540" mass="62479">MQEQERQRIMEEHERSMELARREEEERMRLAREQERQRRLEEERLEAMRRAEQERLETMRRAEEQRIAREEEKHRILLEEERRKQAAKQKLLELEERIAKRHADEVKSVSTNSSGVTDEKMSAMVSEKDVSKVVDVGDWEDSERMLERITTSASSDSSGMNRPSEVVSRPHFPRDGAAIFLDRGKAVNSWKRDSFENGNSSTFLSQDQENGHRSPGRDTSIGGRTFTRKEFYGGPGFIPSRTYHKGGIPDAHMDDFSQIKGQRWNMSGEGDHYGRNVEIESEYQDNHSERFGDSGWGHGRARCNLYPPYHERMYQNPEADGLYSFARSRYSMRQPRVLPPPSMNSMLRNPHRSGNDRPGPSSFRESEMHYNHGARNESSMQTRYDSSHQENVRHTVRIDAQQEHADNEERKLDRNTARCDSQSSLSVSSPPDSPVHLSHDDLDESEDSLALSGSEGKNVSLLEQGNESTALPIEAGNDHMMSGSSVVSTGDDEEWTIQNDQQLQDKKNMMRMRMVMMKKMKFMMEKMRILALPKILMVCM</sequence>
<evidence type="ECO:0000313" key="2">
    <source>
        <dbReference type="EMBL" id="KAF2283714.1"/>
    </source>
</evidence>
<dbReference type="Proteomes" id="UP000467840">
    <property type="component" value="Chromosome 12"/>
</dbReference>
<dbReference type="PANTHER" id="PTHR31780:SF10">
    <property type="entry name" value="LD36051P"/>
    <property type="match status" value="1"/>
</dbReference>
<protein>
    <submittedName>
        <fullName evidence="2">Uncharacterized protein</fullName>
    </submittedName>
</protein>